<reference evidence="1 2" key="1">
    <citation type="submission" date="2023-08" db="EMBL/GenBank/DDBJ databases">
        <title>Comparative genomics and taxonomic characterization of three novel marine species of genus Marivirga.</title>
        <authorList>
            <person name="Muhammad N."/>
            <person name="Kim S.-G."/>
        </authorList>
    </citation>
    <scope>NUCLEOTIDE SEQUENCE [LARGE SCALE GENOMIC DNA]</scope>
    <source>
        <strain evidence="1 2">BDSF4-3</strain>
    </source>
</reference>
<keyword evidence="2" id="KW-1185">Reference proteome</keyword>
<dbReference type="KEGG" id="msaa:QYS49_14355"/>
<evidence type="ECO:0000313" key="1">
    <source>
        <dbReference type="EMBL" id="WKK78118.2"/>
    </source>
</evidence>
<name>A0AA49J902_9BACT</name>
<evidence type="ECO:0000313" key="2">
    <source>
        <dbReference type="Proteomes" id="UP001230496"/>
    </source>
</evidence>
<protein>
    <submittedName>
        <fullName evidence="1">Uncharacterized protein</fullName>
    </submittedName>
</protein>
<dbReference type="Proteomes" id="UP001230496">
    <property type="component" value="Chromosome"/>
</dbReference>
<sequence>MNYLDSNYQPYDGKGGRYYVKSCKYVNDLLFQAWKAQVPNAVIDSSTSVQMISGLAFQTFKIEISYPQGITVHSLSYSRLFDKKEFSVNILYVDRKQGEKLINAWQNSVFK</sequence>
<dbReference type="AlphaFoldDB" id="A0AA49J902"/>
<proteinExistence type="predicted"/>
<gene>
    <name evidence="1" type="ORF">QYS49_14355</name>
</gene>
<dbReference type="RefSeq" id="WP_308348883.1">
    <property type="nucleotide sequence ID" value="NZ_CP129971.1"/>
</dbReference>
<dbReference type="EMBL" id="CP129971">
    <property type="protein sequence ID" value="WKK78118.2"/>
    <property type="molecule type" value="Genomic_DNA"/>
</dbReference>
<accession>A0AA49J902</accession>
<organism evidence="1 2">
    <name type="scientific">Marivirga salinarum</name>
    <dbReference type="NCBI Taxonomy" id="3059078"/>
    <lineage>
        <taxon>Bacteria</taxon>
        <taxon>Pseudomonadati</taxon>
        <taxon>Bacteroidota</taxon>
        <taxon>Cytophagia</taxon>
        <taxon>Cytophagales</taxon>
        <taxon>Marivirgaceae</taxon>
        <taxon>Marivirga</taxon>
    </lineage>
</organism>